<dbReference type="Proteomes" id="UP000664534">
    <property type="component" value="Unassembled WGS sequence"/>
</dbReference>
<dbReference type="OrthoDB" id="2922289at2759"/>
<sequence length="843" mass="96847">MPPPIPISAEDSAAYQLEAKFKHLKFQPPCSCSSCLHQYRSPDLLGKLFNYDGHLKPEEVEQLVRSHKRSIDQDRLFIHAALSLYGDTILKKWRRDRSTRDKLLRQVYPEIPLLDTPGVYIAMNGKSAAEDRPKLRQIFLLPYITLEALVEDASRMIGLLVHRATTSLEDWIAFDDIEVQEGWKYGVLTEKSALGCIDLHGANFGILKPFNADRVHRRISYGAPRALLILDAQRHLFGFLRQTVTNIINDESRVREIATVLDASHLGIGDKVARFLSNRQMRHSRRPVFGSVYSEKPFDTPPIFDIDELVSIASDRVAEKQDDIWLLQTDLAYVQECANYHEKIESKANNIGYMISLRAVLQARDWKWIHDECQNVKEEAKKAGVFKKTVVDASPRYERALGYLLLLLEQELKDTQHSLERVMWKSPAFQTHFHFQVFNIENIPLRHRMKILLNDPQNLYHRDRLAWCLFMLTIEPTTNLNLPPNAVNLGNDHHIVLQHLDSYLSSQPHKESQRIDSEMYGILTDLTALERMIDLLNLHRPKFQSLKPEDMPKRHAVWLARVELPADTVLMAADEMDLGPAYTRLLESFPNGRKDEIWLTQRDKAHKMLSLLWAQARDKYQIMLTRVSVPMPFIEPELYAMQQCDCDALKQQLQREKAEIMEHLETVRGDTSGRDLEANLHLHDENSSVAKPSVDTKIKAKTRPEKTLAEKEPSMLQDPKDVDMEYPTILYNLDKSSIAWTVLPLLFPTATDTDTNGTGKTPIAWSEFVQTMRELGFHGSHRGGSVVTFRGDIFVSGELGPRKRSINVHKPHPSTELGLVLVQTIGRRFNRRFGWSLACFRMA</sequence>
<reference evidence="3" key="1">
    <citation type="submission" date="2021-03" db="EMBL/GenBank/DDBJ databases">
        <authorList>
            <person name="Tagirdzhanova G."/>
        </authorList>
    </citation>
    <scope>NUCLEOTIDE SEQUENCE</scope>
</reference>
<dbReference type="PANTHER" id="PTHR40788">
    <property type="entry name" value="CLR5 DOMAIN-CONTAINING PROTEIN-RELATED"/>
    <property type="match status" value="1"/>
</dbReference>
<feature type="region of interest" description="Disordered" evidence="2">
    <location>
        <begin position="701"/>
        <end position="720"/>
    </location>
</feature>
<keyword evidence="1" id="KW-0175">Coiled coil</keyword>
<feature type="coiled-coil region" evidence="1">
    <location>
        <begin position="639"/>
        <end position="670"/>
    </location>
</feature>
<evidence type="ECO:0000256" key="2">
    <source>
        <dbReference type="SAM" id="MobiDB-lite"/>
    </source>
</evidence>
<evidence type="ECO:0000256" key="1">
    <source>
        <dbReference type="SAM" id="Coils"/>
    </source>
</evidence>
<keyword evidence="4" id="KW-1185">Reference proteome</keyword>
<accession>A0A8H3IB08</accession>
<protein>
    <submittedName>
        <fullName evidence="3">Uncharacterized protein</fullName>
    </submittedName>
</protein>
<organism evidence="3 4">
    <name type="scientific">Imshaugia aleurites</name>
    <dbReference type="NCBI Taxonomy" id="172621"/>
    <lineage>
        <taxon>Eukaryota</taxon>
        <taxon>Fungi</taxon>
        <taxon>Dikarya</taxon>
        <taxon>Ascomycota</taxon>
        <taxon>Pezizomycotina</taxon>
        <taxon>Lecanoromycetes</taxon>
        <taxon>OSLEUM clade</taxon>
        <taxon>Lecanoromycetidae</taxon>
        <taxon>Lecanorales</taxon>
        <taxon>Lecanorineae</taxon>
        <taxon>Parmeliaceae</taxon>
        <taxon>Imshaugia</taxon>
    </lineage>
</organism>
<dbReference type="AlphaFoldDB" id="A0A8H3IB08"/>
<name>A0A8H3IB08_9LECA</name>
<gene>
    <name evidence="3" type="ORF">IMSHALPRED_005180</name>
</gene>
<proteinExistence type="predicted"/>
<evidence type="ECO:0000313" key="4">
    <source>
        <dbReference type="Proteomes" id="UP000664534"/>
    </source>
</evidence>
<dbReference type="EMBL" id="CAJPDT010000028">
    <property type="protein sequence ID" value="CAF9921472.1"/>
    <property type="molecule type" value="Genomic_DNA"/>
</dbReference>
<evidence type="ECO:0000313" key="3">
    <source>
        <dbReference type="EMBL" id="CAF9921472.1"/>
    </source>
</evidence>
<dbReference type="PANTHER" id="PTHR40788:SF2">
    <property type="entry name" value="CLR5 DOMAIN-CONTAINING PROTEIN"/>
    <property type="match status" value="1"/>
</dbReference>
<comment type="caution">
    <text evidence="3">The sequence shown here is derived from an EMBL/GenBank/DDBJ whole genome shotgun (WGS) entry which is preliminary data.</text>
</comment>